<dbReference type="Pfam" id="PF08676">
    <property type="entry name" value="MutL_C"/>
    <property type="match status" value="1"/>
</dbReference>
<reference evidence="9" key="1">
    <citation type="submission" date="2016-06" db="EMBL/GenBank/DDBJ databases">
        <authorList>
            <person name="Nascimento L."/>
            <person name="Pereira R.V."/>
            <person name="Martins L.F."/>
            <person name="Quaggio R.B."/>
            <person name="Silva A.M."/>
            <person name="Setubal J.C."/>
        </authorList>
    </citation>
    <scope>NUCLEOTIDE SEQUENCE [LARGE SCALE GENOMIC DNA]</scope>
</reference>
<dbReference type="PANTHER" id="PTHR10073:SF12">
    <property type="entry name" value="DNA MISMATCH REPAIR PROTEIN MLH1"/>
    <property type="match status" value="1"/>
</dbReference>
<dbReference type="InterPro" id="IPR002099">
    <property type="entry name" value="MutL/Mlh/PMS"/>
</dbReference>
<dbReference type="InterPro" id="IPR020667">
    <property type="entry name" value="DNA_mismatch_repair_MutL"/>
</dbReference>
<feature type="compositionally biased region" description="Basic and acidic residues" evidence="5">
    <location>
        <begin position="395"/>
        <end position="411"/>
    </location>
</feature>
<comment type="caution">
    <text evidence="8">The sequence shown here is derived from an EMBL/GenBank/DDBJ whole genome shotgun (WGS) entry which is preliminary data.</text>
</comment>
<comment type="function">
    <text evidence="4">This protein is involved in the repair of mismatches in DNA. It is required for dam-dependent methyl-directed DNA mismatch repair. May act as a 'molecular matchmaker', a protein that promotes the formation of a stable complex between two or more DNA-binding proteins in an ATP-dependent manner without itself being part of a final effector complex.</text>
</comment>
<dbReference type="InterPro" id="IPR014762">
    <property type="entry name" value="DNA_mismatch_repair_CS"/>
</dbReference>
<dbReference type="InterPro" id="IPR014790">
    <property type="entry name" value="MutL_C"/>
</dbReference>
<dbReference type="Pfam" id="PF01119">
    <property type="entry name" value="DNA_mis_repair"/>
    <property type="match status" value="1"/>
</dbReference>
<keyword evidence="2 4" id="KW-0227">DNA damage</keyword>
<dbReference type="GO" id="GO:0030983">
    <property type="term" value="F:mismatched DNA binding"/>
    <property type="evidence" value="ECO:0007669"/>
    <property type="project" value="InterPro"/>
</dbReference>
<dbReference type="CDD" id="cd16926">
    <property type="entry name" value="HATPase_MutL-MLH-PMS-like"/>
    <property type="match status" value="1"/>
</dbReference>
<dbReference type="InterPro" id="IPR042120">
    <property type="entry name" value="MutL_C_dimsub"/>
</dbReference>
<dbReference type="AlphaFoldDB" id="A0A1Y3PU65"/>
<dbReference type="InterPro" id="IPR013507">
    <property type="entry name" value="DNA_mismatch_S5_2-like"/>
</dbReference>
<dbReference type="Pfam" id="PF13589">
    <property type="entry name" value="HATPase_c_3"/>
    <property type="match status" value="1"/>
</dbReference>
<evidence type="ECO:0000313" key="9">
    <source>
        <dbReference type="Proteomes" id="UP000196475"/>
    </source>
</evidence>
<name>A0A1Y3PU65_9BACI</name>
<feature type="domain" description="MutL C-terminal dimerisation" evidence="6">
    <location>
        <begin position="467"/>
        <end position="617"/>
    </location>
</feature>
<dbReference type="EMBL" id="LZRT01000036">
    <property type="protein sequence ID" value="OUM89656.1"/>
    <property type="molecule type" value="Genomic_DNA"/>
</dbReference>
<dbReference type="PANTHER" id="PTHR10073">
    <property type="entry name" value="DNA MISMATCH REPAIR PROTEIN MLH, PMS, MUTL"/>
    <property type="match status" value="1"/>
</dbReference>
<dbReference type="GO" id="GO:0005524">
    <property type="term" value="F:ATP binding"/>
    <property type="evidence" value="ECO:0007669"/>
    <property type="project" value="InterPro"/>
</dbReference>
<evidence type="ECO:0000256" key="5">
    <source>
        <dbReference type="SAM" id="MobiDB-lite"/>
    </source>
</evidence>
<dbReference type="Gene3D" id="3.30.1540.20">
    <property type="entry name" value="MutL, C-terminal domain, dimerisation subdomain"/>
    <property type="match status" value="1"/>
</dbReference>
<evidence type="ECO:0000259" key="6">
    <source>
        <dbReference type="SMART" id="SM00853"/>
    </source>
</evidence>
<evidence type="ECO:0000256" key="4">
    <source>
        <dbReference type="HAMAP-Rule" id="MF_00149"/>
    </source>
</evidence>
<dbReference type="GO" id="GO:0016887">
    <property type="term" value="F:ATP hydrolysis activity"/>
    <property type="evidence" value="ECO:0007669"/>
    <property type="project" value="InterPro"/>
</dbReference>
<organism evidence="8 9">
    <name type="scientific">Bacillus thermozeamaize</name>
    <dbReference type="NCBI Taxonomy" id="230954"/>
    <lineage>
        <taxon>Bacteria</taxon>
        <taxon>Bacillati</taxon>
        <taxon>Bacillota</taxon>
        <taxon>Bacilli</taxon>
        <taxon>Bacillales</taxon>
        <taxon>Bacillaceae</taxon>
        <taxon>Bacillus</taxon>
    </lineage>
</organism>
<keyword evidence="3 4" id="KW-0234">DNA repair</keyword>
<accession>A0A1Y3PU65</accession>
<dbReference type="InterPro" id="IPR020568">
    <property type="entry name" value="Ribosomal_Su5_D2-typ_SF"/>
</dbReference>
<gene>
    <name evidence="4" type="primary">mutL</name>
    <name evidence="8" type="ORF">BAA01_02500</name>
</gene>
<dbReference type="Proteomes" id="UP000196475">
    <property type="component" value="Unassembled WGS sequence"/>
</dbReference>
<dbReference type="Gene3D" id="3.30.565.10">
    <property type="entry name" value="Histidine kinase-like ATPase, C-terminal domain"/>
    <property type="match status" value="1"/>
</dbReference>
<evidence type="ECO:0000256" key="1">
    <source>
        <dbReference type="ARBA" id="ARBA00006082"/>
    </source>
</evidence>
<dbReference type="FunFam" id="3.30.565.10:FF:000003">
    <property type="entry name" value="DNA mismatch repair endonuclease MutL"/>
    <property type="match status" value="1"/>
</dbReference>
<dbReference type="SUPFAM" id="SSF55874">
    <property type="entry name" value="ATPase domain of HSP90 chaperone/DNA topoisomerase II/histidine kinase"/>
    <property type="match status" value="1"/>
</dbReference>
<dbReference type="InterPro" id="IPR038973">
    <property type="entry name" value="MutL/Mlh/Pms-like"/>
</dbReference>
<dbReference type="SUPFAM" id="SSF118116">
    <property type="entry name" value="DNA mismatch repair protein MutL"/>
    <property type="match status" value="1"/>
</dbReference>
<evidence type="ECO:0000256" key="2">
    <source>
        <dbReference type="ARBA" id="ARBA00022763"/>
    </source>
</evidence>
<dbReference type="GO" id="GO:0032300">
    <property type="term" value="C:mismatch repair complex"/>
    <property type="evidence" value="ECO:0007669"/>
    <property type="project" value="InterPro"/>
</dbReference>
<feature type="domain" description="DNA mismatch repair protein S5" evidence="7">
    <location>
        <begin position="209"/>
        <end position="327"/>
    </location>
</feature>
<evidence type="ECO:0000259" key="7">
    <source>
        <dbReference type="SMART" id="SM01340"/>
    </source>
</evidence>
<dbReference type="SUPFAM" id="SSF54211">
    <property type="entry name" value="Ribosomal protein S5 domain 2-like"/>
    <property type="match status" value="1"/>
</dbReference>
<dbReference type="InterPro" id="IPR036890">
    <property type="entry name" value="HATPase_C_sf"/>
</dbReference>
<dbReference type="SMART" id="SM01340">
    <property type="entry name" value="DNA_mis_repair"/>
    <property type="match status" value="1"/>
</dbReference>
<dbReference type="NCBIfam" id="TIGR00585">
    <property type="entry name" value="mutl"/>
    <property type="match status" value="1"/>
</dbReference>
<dbReference type="Gene3D" id="3.30.1370.100">
    <property type="entry name" value="MutL, C-terminal domain, regulatory subdomain"/>
    <property type="match status" value="1"/>
</dbReference>
<dbReference type="GO" id="GO:0006298">
    <property type="term" value="P:mismatch repair"/>
    <property type="evidence" value="ECO:0007669"/>
    <property type="project" value="UniProtKB-UniRule"/>
</dbReference>
<evidence type="ECO:0000256" key="3">
    <source>
        <dbReference type="ARBA" id="ARBA00023204"/>
    </source>
</evidence>
<dbReference type="InterPro" id="IPR014721">
    <property type="entry name" value="Ribsml_uS5_D2-typ_fold_subgr"/>
</dbReference>
<evidence type="ECO:0000313" key="8">
    <source>
        <dbReference type="EMBL" id="OUM89656.1"/>
    </source>
</evidence>
<dbReference type="CDD" id="cd00782">
    <property type="entry name" value="MutL_Trans"/>
    <property type="match status" value="1"/>
</dbReference>
<dbReference type="HAMAP" id="MF_00149">
    <property type="entry name" value="DNA_mis_repair"/>
    <property type="match status" value="1"/>
</dbReference>
<sequence>MPRIHVLEEHVANQIAAGEVIERPASVVKELVENAIDAGSTQIEVRAEEAGLTRIEVRDNGSGIEPEECLLAFARHATSKIRTEKDLMRISSLGFRGEALASIAAVSKVRLITATSSERAGVQLYLEGGEVREHQQTASPKGTCIQVCDLFYNTPARLKYLKSMQTELAHIHDVLARLALGHPDISFRFYHQGRMVFSTDGDGKLLHVIHALYGLNTARSMIPIREEAPDFELDGYVSKPQTNRASRSHIIWIVNGRAVKNASLTHALLDAYHTLLPQRRYPIAVVHLRMDPQLVDVNVHPAKLEVRFSKEQELMKWLKESVSRQLHRQSLVLDGPATARPVGLLAGSPSKPLQRREAVNQQVQFNFMRPVEKTVRQAHTAGDIPAKPSENPEAENPKAEEPKWETVPKPDMVRETQPLNLDAGPNRDAGRQAPECAALYGEEEASLDASLPSRPEEAGERLPMMYPLGQLHGTYILAQNEDGLYMVDQHAAQERIFYERFSEMARDMQVQRQPLMIPLTIHLHPQEASLLNELITLRKEEILGLGIEIEPFGQHTFLVRSYPAWVPPDEEEFWLQEMLQRLLQHGGNPSKISIEDVLDEAIMGLACKAAIKANRHLRLEEMQQLLDDLRQARQPFTCPHGRPVVIHFSHNQIKRMFKRIM</sequence>
<comment type="similarity">
    <text evidence="1 4">Belongs to the DNA mismatch repair MutL/HexB family.</text>
</comment>
<dbReference type="InterPro" id="IPR042121">
    <property type="entry name" value="MutL_C_regsub"/>
</dbReference>
<feature type="region of interest" description="Disordered" evidence="5">
    <location>
        <begin position="376"/>
        <end position="411"/>
    </location>
</feature>
<dbReference type="PROSITE" id="PS00058">
    <property type="entry name" value="DNA_MISMATCH_REPAIR_1"/>
    <property type="match status" value="1"/>
</dbReference>
<dbReference type="Gene3D" id="3.30.230.10">
    <property type="match status" value="1"/>
</dbReference>
<dbReference type="GO" id="GO:0140664">
    <property type="term" value="F:ATP-dependent DNA damage sensor activity"/>
    <property type="evidence" value="ECO:0007669"/>
    <property type="project" value="InterPro"/>
</dbReference>
<protein>
    <recommendedName>
        <fullName evidence="4">DNA mismatch repair protein MutL</fullName>
    </recommendedName>
</protein>
<dbReference type="InterPro" id="IPR037198">
    <property type="entry name" value="MutL_C_sf"/>
</dbReference>
<dbReference type="SMART" id="SM00853">
    <property type="entry name" value="MutL_C"/>
    <property type="match status" value="1"/>
</dbReference>
<proteinExistence type="inferred from homology"/>